<evidence type="ECO:0000313" key="2">
    <source>
        <dbReference type="EMBL" id="MDX7084380.1"/>
    </source>
</evidence>
<dbReference type="RefSeq" id="WP_016928795.1">
    <property type="nucleotide sequence ID" value="NZ_AP019009.1"/>
</dbReference>
<evidence type="ECO:0000313" key="5">
    <source>
        <dbReference type="Proteomes" id="UP000254765"/>
    </source>
</evidence>
<name>A0A0J5D9X9_SERMA</name>
<evidence type="ECO:0000313" key="1">
    <source>
        <dbReference type="EMBL" id="KMU50998.1"/>
    </source>
</evidence>
<reference evidence="3 5" key="2">
    <citation type="submission" date="2018-06" db="EMBL/GenBank/DDBJ databases">
        <authorList>
            <consortium name="Pathogen Informatics"/>
            <person name="Doyle S."/>
        </authorList>
    </citation>
    <scope>NUCLEOTIDE SEQUENCE [LARGE SCALE GENOMIC DNA]</scope>
    <source>
        <strain evidence="3 5">NCTC10211</strain>
    </source>
</reference>
<gene>
    <name evidence="1" type="ORF">AB868_01729</name>
    <name evidence="3" type="ORF">NCTC10211_05410</name>
    <name evidence="2" type="ORF">SJ435_18460</name>
</gene>
<dbReference type="EMBL" id="UGYK01000002">
    <property type="protein sequence ID" value="SUI83994.1"/>
    <property type="molecule type" value="Genomic_DNA"/>
</dbReference>
<accession>A0A0J5D9X9</accession>
<evidence type="ECO:0000313" key="6">
    <source>
        <dbReference type="Proteomes" id="UP001275057"/>
    </source>
</evidence>
<evidence type="ECO:0000313" key="3">
    <source>
        <dbReference type="EMBL" id="SUI83994.1"/>
    </source>
</evidence>
<proteinExistence type="predicted"/>
<dbReference type="EMBL" id="JAXABG010000013">
    <property type="protein sequence ID" value="MDX7084380.1"/>
    <property type="molecule type" value="Genomic_DNA"/>
</dbReference>
<sequence>MRKSRFLLVTLLCLCAAAVLYVMAYRALGHYLSDGEKAYPDISVEIR</sequence>
<dbReference type="Proteomes" id="UP000254765">
    <property type="component" value="Unassembled WGS sequence"/>
</dbReference>
<dbReference type="AlphaFoldDB" id="A0A0J5D9X9"/>
<dbReference type="GeneID" id="98186977"/>
<evidence type="ECO:0000313" key="4">
    <source>
        <dbReference type="Proteomes" id="UP000037482"/>
    </source>
</evidence>
<accession>A0A656VK97</accession>
<dbReference type="Proteomes" id="UP000037482">
    <property type="component" value="Unassembled WGS sequence"/>
</dbReference>
<protein>
    <submittedName>
        <fullName evidence="3">Uncharacterized protein</fullName>
    </submittedName>
</protein>
<dbReference type="Proteomes" id="UP001275057">
    <property type="component" value="Unassembled WGS sequence"/>
</dbReference>
<reference evidence="2 6" key="3">
    <citation type="submission" date="2023-11" db="EMBL/GenBank/DDBJ databases">
        <title>Detection of rare carbapenemases in Enterobacterales - comparison of two colorimetric and two CIM-based carbapenemase assays.</title>
        <authorList>
            <person name="Schaffarczyk L."/>
            <person name="Noster J."/>
            <person name="Stelzer Y."/>
            <person name="Sattler J."/>
            <person name="Gatermann S."/>
            <person name="Hamprecht A."/>
        </authorList>
    </citation>
    <scope>NUCLEOTIDE SEQUENCE [LARGE SCALE GENOMIC DNA]</scope>
    <source>
        <strain evidence="2 6">CIM-Carb-136</strain>
    </source>
</reference>
<reference evidence="1 4" key="1">
    <citation type="submission" date="2015-06" db="EMBL/GenBank/DDBJ databases">
        <title>Draft Genome of Serratia marcescens Strain AH0650_Sm1.</title>
        <authorList>
            <person name="Wan Y."/>
            <person name="Gorrie C."/>
            <person name="Holt K."/>
        </authorList>
    </citation>
    <scope>NUCLEOTIDE SEQUENCE [LARGE SCALE GENOMIC DNA]</scope>
    <source>
        <strain evidence="1 4">AH0650_Sm1</strain>
    </source>
</reference>
<dbReference type="EMBL" id="LFJS01000012">
    <property type="protein sequence ID" value="KMU50998.1"/>
    <property type="molecule type" value="Genomic_DNA"/>
</dbReference>
<organism evidence="3 5">
    <name type="scientific">Serratia marcescens</name>
    <dbReference type="NCBI Taxonomy" id="615"/>
    <lineage>
        <taxon>Bacteria</taxon>
        <taxon>Pseudomonadati</taxon>
        <taxon>Pseudomonadota</taxon>
        <taxon>Gammaproteobacteria</taxon>
        <taxon>Enterobacterales</taxon>
        <taxon>Yersiniaceae</taxon>
        <taxon>Serratia</taxon>
    </lineage>
</organism>